<organism evidence="2 3">
    <name type="scientific">Helicobacter pullorum MIT 98-5489</name>
    <dbReference type="NCBI Taxonomy" id="537972"/>
    <lineage>
        <taxon>Bacteria</taxon>
        <taxon>Pseudomonadati</taxon>
        <taxon>Campylobacterota</taxon>
        <taxon>Epsilonproteobacteria</taxon>
        <taxon>Campylobacterales</taxon>
        <taxon>Helicobacteraceae</taxon>
        <taxon>Helicobacter</taxon>
    </lineage>
</organism>
<protein>
    <submittedName>
        <fullName evidence="2">Uncharacterized protein</fullName>
    </submittedName>
</protein>
<feature type="non-terminal residue" evidence="2">
    <location>
        <position position="38"/>
    </location>
</feature>
<reference evidence="3" key="1">
    <citation type="journal article" date="2014" name="Genome Announc.">
        <title>Draft genome sequences of six enterohepatic helicobacter species isolated from humans and one from rhesus macaques.</title>
        <authorList>
            <person name="Shen Z."/>
            <person name="Sheh A."/>
            <person name="Young S.K."/>
            <person name="Abouelliel A."/>
            <person name="Ward D.V."/>
            <person name="Earl A.M."/>
            <person name="Fox J.G."/>
        </authorList>
    </citation>
    <scope>NUCLEOTIDE SEQUENCE [LARGE SCALE GENOMIC DNA]</scope>
    <source>
        <strain evidence="3">MIT 98-5489</strain>
    </source>
</reference>
<keyword evidence="3" id="KW-1185">Reference proteome</keyword>
<evidence type="ECO:0000256" key="1">
    <source>
        <dbReference type="SAM" id="MobiDB-lite"/>
    </source>
</evidence>
<name>C5F0J9_9HELI</name>
<gene>
    <name evidence="2" type="ORF">HPMG_01469</name>
</gene>
<dbReference type="EMBL" id="DS990444">
    <property type="protein sequence ID" value="EEQ64012.1"/>
    <property type="molecule type" value="Genomic_DNA"/>
</dbReference>
<dbReference type="HOGENOM" id="CLU_3352541_0_0_7"/>
<dbReference type="Proteomes" id="UP000003953">
    <property type="component" value="Unassembled WGS sequence"/>
</dbReference>
<sequence>MSFSSGANVDNISNSGTIKDKITNNSGSITVNNSGSIG</sequence>
<evidence type="ECO:0000313" key="3">
    <source>
        <dbReference type="Proteomes" id="UP000003953"/>
    </source>
</evidence>
<proteinExistence type="predicted"/>
<dbReference type="AlphaFoldDB" id="C5F0J9"/>
<evidence type="ECO:0000313" key="2">
    <source>
        <dbReference type="EMBL" id="EEQ64012.1"/>
    </source>
</evidence>
<feature type="region of interest" description="Disordered" evidence="1">
    <location>
        <begin position="1"/>
        <end position="38"/>
    </location>
</feature>
<accession>C5F0J9</accession>